<evidence type="ECO:0000256" key="1">
    <source>
        <dbReference type="ARBA" id="ARBA00022679"/>
    </source>
</evidence>
<protein>
    <submittedName>
        <fullName evidence="4">Amino-acid acetyltransferase</fullName>
        <ecNumber evidence="4">2.3.1.1</ecNumber>
    </submittedName>
</protein>
<dbReference type="InterPro" id="IPR045039">
    <property type="entry name" value="NSI-like"/>
</dbReference>
<dbReference type="CDD" id="cd04301">
    <property type="entry name" value="NAT_SF"/>
    <property type="match status" value="1"/>
</dbReference>
<dbReference type="EC" id="2.3.1.1" evidence="4"/>
<comment type="caution">
    <text evidence="4">The sequence shown here is derived from an EMBL/GenBank/DDBJ whole genome shotgun (WGS) entry which is preliminary data.</text>
</comment>
<evidence type="ECO:0000259" key="3">
    <source>
        <dbReference type="PROSITE" id="PS51186"/>
    </source>
</evidence>
<sequence>MKYRKAKITDVEPIHSLITDYAEKGLMLARPRAMLYESLREFTVAEDQGRVVGAGSLHIIWEDLAEIRALAVAPGYAKMGIGRSLVDMFIEEAHELAIPCVFALTYQQGFFEKCGFKVVAKESLPQKVWKECVNCPKFPNCEEIAMIAATASHRR</sequence>
<dbReference type="EMBL" id="QFFZ01000055">
    <property type="protein sequence ID" value="TEB09225.1"/>
    <property type="molecule type" value="Genomic_DNA"/>
</dbReference>
<dbReference type="OrthoDB" id="9793138at2"/>
<dbReference type="GO" id="GO:0008080">
    <property type="term" value="F:N-acetyltransferase activity"/>
    <property type="evidence" value="ECO:0007669"/>
    <property type="project" value="InterPro"/>
</dbReference>
<dbReference type="InterPro" id="IPR016181">
    <property type="entry name" value="Acyl_CoA_acyltransferase"/>
</dbReference>
<name>A0A4Y7RJR3_9FIRM</name>
<feature type="domain" description="N-acetyltransferase" evidence="3">
    <location>
        <begin position="1"/>
        <end position="142"/>
    </location>
</feature>
<dbReference type="SUPFAM" id="SSF55729">
    <property type="entry name" value="Acyl-CoA N-acyltransferases (Nat)"/>
    <property type="match status" value="1"/>
</dbReference>
<evidence type="ECO:0000313" key="5">
    <source>
        <dbReference type="Proteomes" id="UP000297597"/>
    </source>
</evidence>
<dbReference type="InterPro" id="IPR000182">
    <property type="entry name" value="GNAT_dom"/>
</dbReference>
<accession>A0A4Y7RJR3</accession>
<evidence type="ECO:0000313" key="4">
    <source>
        <dbReference type="EMBL" id="TEB09225.1"/>
    </source>
</evidence>
<dbReference type="PROSITE" id="PS51186">
    <property type="entry name" value="GNAT"/>
    <property type="match status" value="1"/>
</dbReference>
<reference evidence="4 5" key="1">
    <citation type="journal article" date="2018" name="Environ. Microbiol.">
        <title>Novel energy conservation strategies and behaviour of Pelotomaculum schinkii driving syntrophic propionate catabolism.</title>
        <authorList>
            <person name="Hidalgo-Ahumada C.A.P."/>
            <person name="Nobu M.K."/>
            <person name="Narihiro T."/>
            <person name="Tamaki H."/>
            <person name="Liu W.T."/>
            <person name="Kamagata Y."/>
            <person name="Stams A.J.M."/>
            <person name="Imachi H."/>
            <person name="Sousa D.Z."/>
        </authorList>
    </citation>
    <scope>NUCLEOTIDE SEQUENCE [LARGE SCALE GENOMIC DNA]</scope>
    <source>
        <strain evidence="4 5">MGP</strain>
    </source>
</reference>
<dbReference type="RefSeq" id="WP_134215343.1">
    <property type="nucleotide sequence ID" value="NZ_QFFZ01000055.1"/>
</dbReference>
<keyword evidence="2 4" id="KW-0012">Acyltransferase</keyword>
<keyword evidence="1 4" id="KW-0808">Transferase</keyword>
<dbReference type="Proteomes" id="UP000297597">
    <property type="component" value="Unassembled WGS sequence"/>
</dbReference>
<dbReference type="PANTHER" id="PTHR43626">
    <property type="entry name" value="ACYL-COA N-ACYLTRANSFERASE"/>
    <property type="match status" value="1"/>
</dbReference>
<evidence type="ECO:0000256" key="2">
    <source>
        <dbReference type="ARBA" id="ARBA00023315"/>
    </source>
</evidence>
<organism evidence="4 5">
    <name type="scientific">Pelotomaculum propionicicum</name>
    <dbReference type="NCBI Taxonomy" id="258475"/>
    <lineage>
        <taxon>Bacteria</taxon>
        <taxon>Bacillati</taxon>
        <taxon>Bacillota</taxon>
        <taxon>Clostridia</taxon>
        <taxon>Eubacteriales</taxon>
        <taxon>Desulfotomaculaceae</taxon>
        <taxon>Pelotomaculum</taxon>
    </lineage>
</organism>
<dbReference type="Gene3D" id="3.40.630.30">
    <property type="match status" value="1"/>
</dbReference>
<dbReference type="Pfam" id="PF00583">
    <property type="entry name" value="Acetyltransf_1"/>
    <property type="match status" value="1"/>
</dbReference>
<dbReference type="NCBIfam" id="NF005840">
    <property type="entry name" value="PRK07757.1"/>
    <property type="match status" value="1"/>
</dbReference>
<dbReference type="AlphaFoldDB" id="A0A4Y7RJR3"/>
<keyword evidence="5" id="KW-1185">Reference proteome</keyword>
<dbReference type="GO" id="GO:0005737">
    <property type="term" value="C:cytoplasm"/>
    <property type="evidence" value="ECO:0007669"/>
    <property type="project" value="TreeGrafter"/>
</dbReference>
<gene>
    <name evidence="4" type="primary">argA</name>
    <name evidence="4" type="ORF">Pmgp_03304</name>
</gene>
<dbReference type="PANTHER" id="PTHR43626:SF4">
    <property type="entry name" value="GCN5-RELATED N-ACETYLTRANSFERASE 2, CHLOROPLASTIC"/>
    <property type="match status" value="1"/>
</dbReference>
<proteinExistence type="predicted"/>